<dbReference type="GeneID" id="92815043"/>
<keyword evidence="3" id="KW-1185">Reference proteome</keyword>
<evidence type="ECO:0000256" key="1">
    <source>
        <dbReference type="SAM" id="MobiDB-lite"/>
    </source>
</evidence>
<feature type="region of interest" description="Disordered" evidence="1">
    <location>
        <begin position="121"/>
        <end position="147"/>
    </location>
</feature>
<protein>
    <submittedName>
        <fullName evidence="2">Uncharacterized protein</fullName>
    </submittedName>
</protein>
<evidence type="ECO:0000313" key="2">
    <source>
        <dbReference type="EMBL" id="EHB91881.1"/>
    </source>
</evidence>
<feature type="compositionally biased region" description="Basic and acidic residues" evidence="1">
    <location>
        <begin position="76"/>
        <end position="87"/>
    </location>
</feature>
<accession>G5HBB5</accession>
<gene>
    <name evidence="2" type="ORF">HMPREF9450_01930</name>
</gene>
<feature type="compositionally biased region" description="Acidic residues" evidence="1">
    <location>
        <begin position="125"/>
        <end position="139"/>
    </location>
</feature>
<feature type="region of interest" description="Disordered" evidence="1">
    <location>
        <begin position="26"/>
        <end position="102"/>
    </location>
</feature>
<evidence type="ECO:0000313" key="3">
    <source>
        <dbReference type="Proteomes" id="UP000006008"/>
    </source>
</evidence>
<organism evidence="2 3">
    <name type="scientific">Alistipes indistinctus YIT 12060</name>
    <dbReference type="NCBI Taxonomy" id="742725"/>
    <lineage>
        <taxon>Bacteria</taxon>
        <taxon>Pseudomonadati</taxon>
        <taxon>Bacteroidota</taxon>
        <taxon>Bacteroidia</taxon>
        <taxon>Bacteroidales</taxon>
        <taxon>Rikenellaceae</taxon>
        <taxon>Alistipes</taxon>
    </lineage>
</organism>
<sequence length="147" mass="16695">MLPDALMFPEQDESLIVRKSYVDGLERSGADTPSEGESDEQNDGTFTPRMKPEAQGEVSWKAPRSVDSGEQSPPANREKADTERDSEWDNLDGPPKESTDWTSEQLRALSLKDKQMISYLLNQVDDGEQESPPFFEEEQRDPREPDF</sequence>
<dbReference type="EMBL" id="ADLD01000013">
    <property type="protein sequence ID" value="EHB91881.1"/>
    <property type="molecule type" value="Genomic_DNA"/>
</dbReference>
<dbReference type="AlphaFoldDB" id="G5HBB5"/>
<dbReference type="RefSeq" id="WP_009134736.1">
    <property type="nucleotide sequence ID" value="NZ_CP102250.1"/>
</dbReference>
<dbReference type="Proteomes" id="UP000006008">
    <property type="component" value="Unassembled WGS sequence"/>
</dbReference>
<dbReference type="HOGENOM" id="CLU_1764128_0_0_10"/>
<reference evidence="2 3" key="1">
    <citation type="submission" date="2011-08" db="EMBL/GenBank/DDBJ databases">
        <title>The Genome Sequence of Alistipes indistinctus YIT 12060.</title>
        <authorList>
            <consortium name="The Broad Institute Genome Sequencing Platform"/>
            <person name="Earl A."/>
            <person name="Ward D."/>
            <person name="Feldgarden M."/>
            <person name="Gevers D."/>
            <person name="Morotomi M."/>
            <person name="Young S.K."/>
            <person name="Zeng Q."/>
            <person name="Gargeya S."/>
            <person name="Fitzgerald M."/>
            <person name="Haas B."/>
            <person name="Abouelleil A."/>
            <person name="Alvarado L."/>
            <person name="Arachchi H.M."/>
            <person name="Berlin A."/>
            <person name="Brown A."/>
            <person name="Chapman S.B."/>
            <person name="Chen Z."/>
            <person name="Dunbar C."/>
            <person name="Freedman E."/>
            <person name="Gearin G."/>
            <person name="Gellesch M."/>
            <person name="Goldberg J."/>
            <person name="Griggs A."/>
            <person name="Gujja S."/>
            <person name="Heiman D."/>
            <person name="Howarth C."/>
            <person name="Larson L."/>
            <person name="Lui A."/>
            <person name="MacDonald P.J.P."/>
            <person name="Montmayeur A."/>
            <person name="Murphy C."/>
            <person name="Neiman D."/>
            <person name="Pearson M."/>
            <person name="Priest M."/>
            <person name="Roberts A."/>
            <person name="Saif S."/>
            <person name="Shea T."/>
            <person name="Shenoy N."/>
            <person name="Sisk P."/>
            <person name="Stolte C."/>
            <person name="Sykes S."/>
            <person name="Wortman J."/>
            <person name="Nusbaum C."/>
            <person name="Birren B."/>
        </authorList>
    </citation>
    <scope>NUCLEOTIDE SEQUENCE [LARGE SCALE GENOMIC DNA]</scope>
    <source>
        <strain evidence="2 3">YIT 12060</strain>
    </source>
</reference>
<dbReference type="STRING" id="742725.HMPREF9450_01930"/>
<comment type="caution">
    <text evidence="2">The sequence shown here is derived from an EMBL/GenBank/DDBJ whole genome shotgun (WGS) entry which is preliminary data.</text>
</comment>
<name>G5HBB5_9BACT</name>
<proteinExistence type="predicted"/>
<dbReference type="PATRIC" id="fig|742725.3.peg.2025"/>